<feature type="region of interest" description="Disordered" evidence="10">
    <location>
        <begin position="1"/>
        <end position="38"/>
    </location>
</feature>
<name>A0A8R1VZC3_ACYPI</name>
<evidence type="ECO:0000256" key="5">
    <source>
        <dbReference type="ARBA" id="ARBA00022771"/>
    </source>
</evidence>
<keyword evidence="3" id="KW-0808">Transferase</keyword>
<evidence type="ECO:0000313" key="12">
    <source>
        <dbReference type="EnsemblMetazoa" id="XP_001943770.2"/>
    </source>
</evidence>
<dbReference type="RefSeq" id="XP_001943770.2">
    <property type="nucleotide sequence ID" value="XM_001943735.4"/>
</dbReference>
<feature type="compositionally biased region" description="Polar residues" evidence="10">
    <location>
        <begin position="346"/>
        <end position="370"/>
    </location>
</feature>
<evidence type="ECO:0000313" key="13">
    <source>
        <dbReference type="Proteomes" id="UP000007819"/>
    </source>
</evidence>
<feature type="region of interest" description="Disordered" evidence="10">
    <location>
        <begin position="346"/>
        <end position="458"/>
    </location>
</feature>
<evidence type="ECO:0000256" key="10">
    <source>
        <dbReference type="SAM" id="MobiDB-lite"/>
    </source>
</evidence>
<dbReference type="SMART" id="SM00184">
    <property type="entry name" value="RING"/>
    <property type="match status" value="1"/>
</dbReference>
<reference evidence="13" key="1">
    <citation type="submission" date="2010-06" db="EMBL/GenBank/DDBJ databases">
        <authorList>
            <person name="Jiang H."/>
            <person name="Abraham K."/>
            <person name="Ali S."/>
            <person name="Alsbrooks S.L."/>
            <person name="Anim B.N."/>
            <person name="Anosike U.S."/>
            <person name="Attaway T."/>
            <person name="Bandaranaike D.P."/>
            <person name="Battles P.K."/>
            <person name="Bell S.N."/>
            <person name="Bell A.V."/>
            <person name="Beltran B."/>
            <person name="Bickham C."/>
            <person name="Bustamante Y."/>
            <person name="Caleb T."/>
            <person name="Canada A."/>
            <person name="Cardenas V."/>
            <person name="Carter K."/>
            <person name="Chacko J."/>
            <person name="Chandrabose M.N."/>
            <person name="Chavez D."/>
            <person name="Chavez A."/>
            <person name="Chen L."/>
            <person name="Chu H.-S."/>
            <person name="Claassen K.J."/>
            <person name="Cockrell R."/>
            <person name="Collins M."/>
            <person name="Cooper J.A."/>
            <person name="Cree A."/>
            <person name="Curry S.M."/>
            <person name="Da Y."/>
            <person name="Dao M.D."/>
            <person name="Das B."/>
            <person name="Davila M.-L."/>
            <person name="Davy-Carroll L."/>
            <person name="Denson S."/>
            <person name="Dinh H."/>
            <person name="Ebong V.E."/>
            <person name="Edwards J.R."/>
            <person name="Egan A."/>
            <person name="El-Daye J."/>
            <person name="Escobedo L."/>
            <person name="Fernandez S."/>
            <person name="Fernando P.R."/>
            <person name="Flagg N."/>
            <person name="Forbes L.D."/>
            <person name="Fowler R.G."/>
            <person name="Fu Q."/>
            <person name="Gabisi R.A."/>
            <person name="Ganer J."/>
            <person name="Garbino Pronczuk A."/>
            <person name="Garcia R.M."/>
            <person name="Garner T."/>
            <person name="Garrett T.E."/>
            <person name="Gonzalez D.A."/>
            <person name="Hamid H."/>
            <person name="Hawkins E.S."/>
            <person name="Hirani K."/>
            <person name="Hogues M.E."/>
            <person name="Hollins B."/>
            <person name="Hsiao C.-H."/>
            <person name="Jabil R."/>
            <person name="James M.L."/>
            <person name="Jhangiani S.N."/>
            <person name="Johnson B."/>
            <person name="Johnson Q."/>
            <person name="Joshi V."/>
            <person name="Kalu J.B."/>
            <person name="Kam C."/>
            <person name="Kashfia A."/>
            <person name="Keebler J."/>
            <person name="Kisamo H."/>
            <person name="Kovar C.L."/>
            <person name="Lago L.A."/>
            <person name="Lai C.-Y."/>
            <person name="Laidlaw J."/>
            <person name="Lara F."/>
            <person name="Le T.-K."/>
            <person name="Lee S.L."/>
            <person name="Legall F.H."/>
            <person name="Lemon S.J."/>
            <person name="Lewis L.R."/>
            <person name="Li B."/>
            <person name="Liu Y."/>
            <person name="Liu Y.-S."/>
            <person name="Lopez J."/>
            <person name="Lozado R.J."/>
            <person name="Lu J."/>
            <person name="Madu R.C."/>
            <person name="Maheshwari M."/>
            <person name="Maheshwari R."/>
            <person name="Malloy K."/>
            <person name="Martinez E."/>
            <person name="Mathew T."/>
            <person name="Mercado I.C."/>
            <person name="Mercado C."/>
            <person name="Meyer B."/>
            <person name="Montgomery K."/>
            <person name="Morgan M.B."/>
            <person name="Munidasa M."/>
            <person name="Nazareth L.V."/>
            <person name="Nelson J."/>
            <person name="Ng B.M."/>
            <person name="Nguyen N.B."/>
            <person name="Nguyen P.Q."/>
            <person name="Nguyen T."/>
            <person name="Obregon M."/>
            <person name="Okwuonu G.O."/>
            <person name="Onwere C.G."/>
            <person name="Orozco G."/>
            <person name="Parra A."/>
            <person name="Patel S."/>
            <person name="Patil S."/>
            <person name="Perez A."/>
            <person name="Perez Y."/>
            <person name="Pham C."/>
            <person name="Primus E.L."/>
            <person name="Pu L.-L."/>
            <person name="Puazo M."/>
            <person name="Qin X."/>
            <person name="Quiroz J.B."/>
            <person name="Reese J."/>
            <person name="Richards S."/>
            <person name="Rives C.M."/>
            <person name="Robberts R."/>
            <person name="Ruiz S.J."/>
            <person name="Ruiz M.J."/>
            <person name="Santibanez J."/>
            <person name="Schneider B.W."/>
            <person name="Sisson I."/>
            <person name="Smith M."/>
            <person name="Sodergren E."/>
            <person name="Song X.-Z."/>
            <person name="Song B.B."/>
            <person name="Summersgill H."/>
            <person name="Thelus R."/>
            <person name="Thornton R.D."/>
            <person name="Trejos Z.Y."/>
            <person name="Usmani K."/>
            <person name="Vattathil S."/>
            <person name="Villasana D."/>
            <person name="Walker D.L."/>
            <person name="Wang S."/>
            <person name="Wang K."/>
            <person name="White C.S."/>
            <person name="Williams A.C."/>
            <person name="Williamson J."/>
            <person name="Wilson K."/>
            <person name="Woghiren I.O."/>
            <person name="Woodworth J.R."/>
            <person name="Worley K.C."/>
            <person name="Wright R.A."/>
            <person name="Wu W."/>
            <person name="Young L."/>
            <person name="Zhang L."/>
            <person name="Zhang J."/>
            <person name="Zhu Y."/>
            <person name="Muzny D.M."/>
            <person name="Weinstock G."/>
            <person name="Gibbs R.A."/>
        </authorList>
    </citation>
    <scope>NUCLEOTIDE SEQUENCE [LARGE SCALE GENOMIC DNA]</scope>
    <source>
        <strain evidence="13">LSR1</strain>
    </source>
</reference>
<reference evidence="12" key="2">
    <citation type="submission" date="2022-06" db="UniProtKB">
        <authorList>
            <consortium name="EnsemblMetazoa"/>
        </authorList>
    </citation>
    <scope>IDENTIFICATION</scope>
</reference>
<keyword evidence="8" id="KW-0804">Transcription</keyword>
<dbReference type="EC" id="2.3.2.27" evidence="2"/>
<evidence type="ECO:0000256" key="7">
    <source>
        <dbReference type="ARBA" id="ARBA00023015"/>
    </source>
</evidence>
<feature type="compositionally biased region" description="Low complexity" evidence="10">
    <location>
        <begin position="438"/>
        <end position="452"/>
    </location>
</feature>
<dbReference type="PROSITE" id="PS50089">
    <property type="entry name" value="ZF_RING_2"/>
    <property type="match status" value="1"/>
</dbReference>
<dbReference type="EnsemblMetazoa" id="XM_001943735.5">
    <property type="protein sequence ID" value="XP_001943770.2"/>
    <property type="gene ID" value="LOC100160453"/>
</dbReference>
<dbReference type="GO" id="GO:0006513">
    <property type="term" value="P:protein monoubiquitination"/>
    <property type="evidence" value="ECO:0007669"/>
    <property type="project" value="TreeGrafter"/>
</dbReference>
<keyword evidence="5 9" id="KW-0863">Zinc-finger</keyword>
<evidence type="ECO:0000256" key="8">
    <source>
        <dbReference type="ARBA" id="ARBA00023163"/>
    </source>
</evidence>
<dbReference type="Pfam" id="PF00097">
    <property type="entry name" value="zf-C3HC4"/>
    <property type="match status" value="1"/>
</dbReference>
<evidence type="ECO:0000256" key="3">
    <source>
        <dbReference type="ARBA" id="ARBA00022679"/>
    </source>
</evidence>
<comment type="catalytic activity">
    <reaction evidence="1">
        <text>S-ubiquitinyl-[E2 ubiquitin-conjugating enzyme]-L-cysteine + [acceptor protein]-L-lysine = [E2 ubiquitin-conjugating enzyme]-L-cysteine + N(6)-ubiquitinyl-[acceptor protein]-L-lysine.</text>
        <dbReference type="EC" id="2.3.2.27"/>
    </reaction>
</comment>
<proteinExistence type="predicted"/>
<evidence type="ECO:0000256" key="4">
    <source>
        <dbReference type="ARBA" id="ARBA00022723"/>
    </source>
</evidence>
<accession>A0A8R1VZC3</accession>
<protein>
    <recommendedName>
        <fullName evidence="2">RING-type E3 ubiquitin transferase</fullName>
        <ecNumber evidence="2">2.3.2.27</ecNumber>
    </recommendedName>
</protein>
<feature type="domain" description="RING-type" evidence="11">
    <location>
        <begin position="41"/>
        <end position="80"/>
    </location>
</feature>
<dbReference type="AlphaFoldDB" id="A0A8R1VZC3"/>
<dbReference type="PANTHER" id="PTHR46077:SF1">
    <property type="entry name" value="TOP1 BINDING ARGININE_SERINE RICH PROTEIN, E3 UBIQUITIN LIGASE"/>
    <property type="match status" value="1"/>
</dbReference>
<evidence type="ECO:0000256" key="9">
    <source>
        <dbReference type="PROSITE-ProRule" id="PRU00175"/>
    </source>
</evidence>
<dbReference type="InterPro" id="IPR017907">
    <property type="entry name" value="Znf_RING_CS"/>
</dbReference>
<dbReference type="InterPro" id="IPR018957">
    <property type="entry name" value="Znf_C3HC4_RING-type"/>
</dbReference>
<organism evidence="12 13">
    <name type="scientific">Acyrthosiphon pisum</name>
    <name type="common">Pea aphid</name>
    <dbReference type="NCBI Taxonomy" id="7029"/>
    <lineage>
        <taxon>Eukaryota</taxon>
        <taxon>Metazoa</taxon>
        <taxon>Ecdysozoa</taxon>
        <taxon>Arthropoda</taxon>
        <taxon>Hexapoda</taxon>
        <taxon>Insecta</taxon>
        <taxon>Pterygota</taxon>
        <taxon>Neoptera</taxon>
        <taxon>Paraneoptera</taxon>
        <taxon>Hemiptera</taxon>
        <taxon>Sternorrhyncha</taxon>
        <taxon>Aphidomorpha</taxon>
        <taxon>Aphidoidea</taxon>
        <taxon>Aphididae</taxon>
        <taxon>Macrosiphini</taxon>
        <taxon>Acyrthosiphon</taxon>
    </lineage>
</organism>
<dbReference type="KEGG" id="api:100160453"/>
<evidence type="ECO:0000259" key="11">
    <source>
        <dbReference type="PROSITE" id="PS50089"/>
    </source>
</evidence>
<evidence type="ECO:0000256" key="1">
    <source>
        <dbReference type="ARBA" id="ARBA00000900"/>
    </source>
</evidence>
<keyword evidence="4" id="KW-0479">Metal-binding</keyword>
<dbReference type="InterPro" id="IPR013083">
    <property type="entry name" value="Znf_RING/FYVE/PHD"/>
</dbReference>
<dbReference type="Gene3D" id="3.30.40.10">
    <property type="entry name" value="Zinc/RING finger domain, C3HC4 (zinc finger)"/>
    <property type="match status" value="1"/>
</dbReference>
<dbReference type="GeneID" id="100160453"/>
<dbReference type="SUPFAM" id="SSF57850">
    <property type="entry name" value="RING/U-box"/>
    <property type="match status" value="1"/>
</dbReference>
<keyword evidence="6" id="KW-0862">Zinc</keyword>
<dbReference type="GO" id="GO:0061630">
    <property type="term" value="F:ubiquitin protein ligase activity"/>
    <property type="evidence" value="ECO:0007669"/>
    <property type="project" value="UniProtKB-EC"/>
</dbReference>
<dbReference type="PANTHER" id="PTHR46077">
    <property type="entry name" value="E3 UBIQUITIN-PROTEIN LIGASE TOPORS"/>
    <property type="match status" value="1"/>
</dbReference>
<evidence type="ECO:0000256" key="2">
    <source>
        <dbReference type="ARBA" id="ARBA00012483"/>
    </source>
</evidence>
<evidence type="ECO:0000256" key="6">
    <source>
        <dbReference type="ARBA" id="ARBA00022833"/>
    </source>
</evidence>
<keyword evidence="7" id="KW-0805">Transcription regulation</keyword>
<dbReference type="GO" id="GO:0008270">
    <property type="term" value="F:zinc ion binding"/>
    <property type="evidence" value="ECO:0007669"/>
    <property type="project" value="UniProtKB-KW"/>
</dbReference>
<dbReference type="OrthoDB" id="365379at2759"/>
<dbReference type="GO" id="GO:0000209">
    <property type="term" value="P:protein polyubiquitination"/>
    <property type="evidence" value="ECO:0007669"/>
    <property type="project" value="TreeGrafter"/>
</dbReference>
<feature type="compositionally biased region" description="Polar residues" evidence="10">
    <location>
        <begin position="23"/>
        <end position="38"/>
    </location>
</feature>
<sequence>MSINRKSKPNDVVESSSDDEETISTINTRPTESSSTPDSQCSICLDELTNPCNTNSCLHLFCFECLLLWSNSAQICPLCRKTFNYIYHSFDDLGAHETYDVSIHVPRLWDSPELSMDPTRFLLESMTGQDGILNADIIGQILSYHNISDTPLIGTEMRTYVYTNNAWADPLPDSTGRTLDSSPAYYRADPMQTSRLYIFILRDIIAVRESLRVGGQTMPLPNLTDVFMTNYIMQLLFTHEISQLHYLDVLRSILDLHAVQFFHELYNFASSPYDIREYDLNVTFTFRLYYRELTEPLPSETSVLNSDNEEVQTPMIITNVSSSTNDSDVIQSHSFRSIEPLISASIDQPSTSTGIQDCLNRPNNSFQSVDGGSFPYSSHLKRRSSNQDSSSDNDDSIISTRGSKTAHIKSRDIKKEKKKKRKLKKKINTNDSGSEIPSTNRNRSYSESSSTSGETDTN</sequence>
<dbReference type="InterPro" id="IPR001841">
    <property type="entry name" value="Znf_RING"/>
</dbReference>
<keyword evidence="13" id="KW-1185">Reference proteome</keyword>
<dbReference type="PROSITE" id="PS00518">
    <property type="entry name" value="ZF_RING_1"/>
    <property type="match status" value="1"/>
</dbReference>
<feature type="compositionally biased region" description="Basic residues" evidence="10">
    <location>
        <begin position="416"/>
        <end position="427"/>
    </location>
</feature>
<dbReference type="Proteomes" id="UP000007819">
    <property type="component" value="Chromosome X"/>
</dbReference>